<accession>A0A9J5YH35</accession>
<evidence type="ECO:0000313" key="2">
    <source>
        <dbReference type="Proteomes" id="UP000824120"/>
    </source>
</evidence>
<reference evidence="1 2" key="1">
    <citation type="submission" date="2020-09" db="EMBL/GenBank/DDBJ databases">
        <title>De no assembly of potato wild relative species, Solanum commersonii.</title>
        <authorList>
            <person name="Cho K."/>
        </authorList>
    </citation>
    <scope>NUCLEOTIDE SEQUENCE [LARGE SCALE GENOMIC DNA]</scope>
    <source>
        <strain evidence="1">LZ3.2</strain>
        <tissue evidence="1">Leaf</tissue>
    </source>
</reference>
<proteinExistence type="predicted"/>
<organism evidence="1 2">
    <name type="scientific">Solanum commersonii</name>
    <name type="common">Commerson's wild potato</name>
    <name type="synonym">Commerson's nightshade</name>
    <dbReference type="NCBI Taxonomy" id="4109"/>
    <lineage>
        <taxon>Eukaryota</taxon>
        <taxon>Viridiplantae</taxon>
        <taxon>Streptophyta</taxon>
        <taxon>Embryophyta</taxon>
        <taxon>Tracheophyta</taxon>
        <taxon>Spermatophyta</taxon>
        <taxon>Magnoliopsida</taxon>
        <taxon>eudicotyledons</taxon>
        <taxon>Gunneridae</taxon>
        <taxon>Pentapetalae</taxon>
        <taxon>asterids</taxon>
        <taxon>lamiids</taxon>
        <taxon>Solanales</taxon>
        <taxon>Solanaceae</taxon>
        <taxon>Solanoideae</taxon>
        <taxon>Solaneae</taxon>
        <taxon>Solanum</taxon>
    </lineage>
</organism>
<gene>
    <name evidence="1" type="ORF">H5410_030743</name>
</gene>
<protein>
    <submittedName>
        <fullName evidence="1">Uncharacterized protein</fullName>
    </submittedName>
</protein>
<dbReference type="Proteomes" id="UP000824120">
    <property type="component" value="Chromosome 6"/>
</dbReference>
<feature type="non-terminal residue" evidence="1">
    <location>
        <position position="93"/>
    </location>
</feature>
<sequence length="93" mass="11314">MKQNIIFWNIRSINTQKSFERLMDLNNRYHYSFIALMEPFQNPSELEQYKRRLGFDKAKKDGWEGSIILDTMQKLTIQFTNYDKEFIISMMYA</sequence>
<dbReference type="EMBL" id="JACXVP010000006">
    <property type="protein sequence ID" value="KAG5599373.1"/>
    <property type="molecule type" value="Genomic_DNA"/>
</dbReference>
<name>A0A9J5YH35_SOLCO</name>
<evidence type="ECO:0000313" key="1">
    <source>
        <dbReference type="EMBL" id="KAG5599373.1"/>
    </source>
</evidence>
<keyword evidence="2" id="KW-1185">Reference proteome</keyword>
<dbReference type="AlphaFoldDB" id="A0A9J5YH35"/>
<dbReference type="OrthoDB" id="1328768at2759"/>
<comment type="caution">
    <text evidence="1">The sequence shown here is derived from an EMBL/GenBank/DDBJ whole genome shotgun (WGS) entry which is preliminary data.</text>
</comment>